<proteinExistence type="predicted"/>
<name>A0A0B1ZBL7_9PSED</name>
<feature type="transmembrane region" description="Helical" evidence="1">
    <location>
        <begin position="103"/>
        <end position="121"/>
    </location>
</feature>
<keyword evidence="1" id="KW-1133">Transmembrane helix</keyword>
<evidence type="ECO:0000256" key="1">
    <source>
        <dbReference type="SAM" id="Phobius"/>
    </source>
</evidence>
<evidence type="ECO:0000313" key="2">
    <source>
        <dbReference type="EMBL" id="KHK66703.1"/>
    </source>
</evidence>
<evidence type="ECO:0000313" key="3">
    <source>
        <dbReference type="Proteomes" id="UP000030949"/>
    </source>
</evidence>
<dbReference type="EMBL" id="JQGJ01000001">
    <property type="protein sequence ID" value="KHK66703.1"/>
    <property type="molecule type" value="Genomic_DNA"/>
</dbReference>
<dbReference type="OrthoDB" id="6887408at2"/>
<dbReference type="RefSeq" id="WP_038436693.1">
    <property type="nucleotide sequence ID" value="NZ_JQGJ02000002.1"/>
</dbReference>
<gene>
    <name evidence="2" type="ORF">JZ00_02350</name>
</gene>
<protein>
    <submittedName>
        <fullName evidence="2">Uncharacterized protein</fullName>
    </submittedName>
</protein>
<dbReference type="AlphaFoldDB" id="A0A0B1ZBL7"/>
<reference evidence="3" key="1">
    <citation type="submission" date="2015-03" db="EMBL/GenBank/DDBJ databases">
        <title>Pseudomonas frederiksbergensis hydrocarbon degrader.</title>
        <authorList>
            <person name="Brown L.M."/>
            <person name="Ruiz O.N."/>
            <person name="Mueller S."/>
            <person name="Gunasekera T.S."/>
        </authorList>
    </citation>
    <scope>NUCLEOTIDE SEQUENCE [LARGE SCALE GENOMIC DNA]</scope>
    <source>
        <strain evidence="3">SI8</strain>
    </source>
</reference>
<keyword evidence="1" id="KW-0472">Membrane</keyword>
<dbReference type="Proteomes" id="UP000030949">
    <property type="component" value="Unassembled WGS sequence"/>
</dbReference>
<organism evidence="2 3">
    <name type="scientific">Pseudomonas frederiksbergensis</name>
    <dbReference type="NCBI Taxonomy" id="104087"/>
    <lineage>
        <taxon>Bacteria</taxon>
        <taxon>Pseudomonadati</taxon>
        <taxon>Pseudomonadota</taxon>
        <taxon>Gammaproteobacteria</taxon>
        <taxon>Pseudomonadales</taxon>
        <taxon>Pseudomonadaceae</taxon>
        <taxon>Pseudomonas</taxon>
    </lineage>
</organism>
<accession>A0A0B1ZBL7</accession>
<comment type="caution">
    <text evidence="2">The sequence shown here is derived from an EMBL/GenBank/DDBJ whole genome shotgun (WGS) entry which is preliminary data.</text>
</comment>
<feature type="transmembrane region" description="Helical" evidence="1">
    <location>
        <begin position="185"/>
        <end position="203"/>
    </location>
</feature>
<keyword evidence="1" id="KW-0812">Transmembrane</keyword>
<sequence>MADGWGRLNRVIRLTWPVVVDLSSAQKAADDEWMRSIATSVRQGNWSKDSEVALDESRRLFDAEVDRRKGADAKAGIYLAAITALIPVLVSLLPSLWNDKLSKVLGFTGLFVFAWAVTYLLRAGAWAFSTLKVSGFTQLGPGEIAASWKKDSPKAALAKQLSIAVLCNYPLVNRKITGIKMTHEYLLRAFLGFTLLMVIQVVWPVGTWLVEQGIRLFKPEAINPLIMCFS</sequence>
<feature type="transmembrane region" description="Helical" evidence="1">
    <location>
        <begin position="77"/>
        <end position="97"/>
    </location>
</feature>